<dbReference type="Gene3D" id="3.40.30.10">
    <property type="entry name" value="Glutaredoxin"/>
    <property type="match status" value="1"/>
</dbReference>
<feature type="domain" description="DSBA-like thioredoxin" evidence="1">
    <location>
        <begin position="34"/>
        <end position="214"/>
    </location>
</feature>
<protein>
    <recommendedName>
        <fullName evidence="1">DSBA-like thioredoxin domain-containing protein</fullName>
    </recommendedName>
</protein>
<evidence type="ECO:0000259" key="1">
    <source>
        <dbReference type="Pfam" id="PF01323"/>
    </source>
</evidence>
<dbReference type="SUPFAM" id="SSF52833">
    <property type="entry name" value="Thioredoxin-like"/>
    <property type="match status" value="1"/>
</dbReference>
<dbReference type="GO" id="GO:0016491">
    <property type="term" value="F:oxidoreductase activity"/>
    <property type="evidence" value="ECO:0007669"/>
    <property type="project" value="InterPro"/>
</dbReference>
<accession>W9IBF5</accession>
<dbReference type="InterPro" id="IPR036249">
    <property type="entry name" value="Thioredoxin-like_sf"/>
</dbReference>
<dbReference type="PANTHER" id="PTHR13887:SF52">
    <property type="entry name" value="DSBA-LIKE THIOREDOXIN DOMAIN-CONTAINING PROTEIN"/>
    <property type="match status" value="1"/>
</dbReference>
<dbReference type="AlphaFoldDB" id="W9IBF5"/>
<organism evidence="2 3">
    <name type="scientific">Fusarium oxysporum NRRL 32931</name>
    <dbReference type="NCBI Taxonomy" id="660029"/>
    <lineage>
        <taxon>Eukaryota</taxon>
        <taxon>Fungi</taxon>
        <taxon>Dikarya</taxon>
        <taxon>Ascomycota</taxon>
        <taxon>Pezizomycotina</taxon>
        <taxon>Sordariomycetes</taxon>
        <taxon>Hypocreomycetidae</taxon>
        <taxon>Hypocreales</taxon>
        <taxon>Nectriaceae</taxon>
        <taxon>Fusarium</taxon>
        <taxon>Fusarium oxysporum species complex</taxon>
    </lineage>
</organism>
<evidence type="ECO:0000313" key="3">
    <source>
        <dbReference type="Proteomes" id="UP000030753"/>
    </source>
</evidence>
<sequence length="241" mass="27142">MYQSQITFVMDTICPWYDGLSREGESWLIHLRTYLGKRRLDEALTQFRSSNSSSSISFKLYFASYQPNPNRPETIPDRAAYALHKKHNDNQEAQKIFEEHLLSLAQPLKLPIAFTGPTGNSFPGHRVIQQVQESQGAEVANRLVDAVFRLYFAEGRHPGADSMLVEACVEAGIDEGVAKSLVEDKSRGERDTKEKIRSTGMDIDAVPTVVIEGRRRDLTLTSLKEVSEYIKAMETISKESS</sequence>
<dbReference type="Pfam" id="PF01323">
    <property type="entry name" value="DSBA"/>
    <property type="match status" value="1"/>
</dbReference>
<dbReference type="EMBL" id="JH717843">
    <property type="protein sequence ID" value="EWY90610.1"/>
    <property type="molecule type" value="Genomic_DNA"/>
</dbReference>
<reference evidence="2 3" key="1">
    <citation type="submission" date="2011-06" db="EMBL/GenBank/DDBJ databases">
        <title>The Genome Sequence of Fusarium oxysporum FOSC 3-a.</title>
        <authorList>
            <consortium name="The Broad Institute Genome Sequencing Platform"/>
            <person name="Ma L.-J."/>
            <person name="Gale L.R."/>
            <person name="Schwartz D.C."/>
            <person name="Zhou S."/>
            <person name="Corby-Kistler H."/>
            <person name="Young S.K."/>
            <person name="Zeng Q."/>
            <person name="Gargeya S."/>
            <person name="Fitzgerald M."/>
            <person name="Haas B."/>
            <person name="Abouelleil A."/>
            <person name="Alvarado L."/>
            <person name="Arachchi H.M."/>
            <person name="Berlin A."/>
            <person name="Brown A."/>
            <person name="Chapman S.B."/>
            <person name="Chen Z."/>
            <person name="Dunbar C."/>
            <person name="Freedman E."/>
            <person name="Gearin G."/>
            <person name="Gellesch M."/>
            <person name="Goldberg J."/>
            <person name="Griggs A."/>
            <person name="Gujja S."/>
            <person name="Heiman D."/>
            <person name="Howarth C."/>
            <person name="Larson L."/>
            <person name="Lui A."/>
            <person name="MacDonald P.J.P."/>
            <person name="Mehta T."/>
            <person name="Montmayeur A."/>
            <person name="Murphy C."/>
            <person name="Neiman D."/>
            <person name="Pearson M."/>
            <person name="Priest M."/>
            <person name="Roberts A."/>
            <person name="Saif S."/>
            <person name="Shea T."/>
            <person name="Shenoy N."/>
            <person name="Sisk P."/>
            <person name="Stolte C."/>
            <person name="Sykes S."/>
            <person name="Wortman J."/>
            <person name="Nusbaum C."/>
            <person name="Birren B."/>
        </authorList>
    </citation>
    <scope>NUCLEOTIDE SEQUENCE [LARGE SCALE GENOMIC DNA]</scope>
    <source>
        <strain evidence="3">FOSC 3-a</strain>
    </source>
</reference>
<gene>
    <name evidence="2" type="ORF">FOYG_08064</name>
</gene>
<dbReference type="InterPro" id="IPR001853">
    <property type="entry name" value="DSBA-like_thioredoxin_dom"/>
</dbReference>
<proteinExistence type="predicted"/>
<name>W9IBF5_FUSOX</name>
<dbReference type="Proteomes" id="UP000030753">
    <property type="component" value="Unassembled WGS sequence"/>
</dbReference>
<evidence type="ECO:0000313" key="2">
    <source>
        <dbReference type="EMBL" id="EWY90610.1"/>
    </source>
</evidence>
<dbReference type="PANTHER" id="PTHR13887">
    <property type="entry name" value="GLUTATHIONE S-TRANSFERASE KAPPA"/>
    <property type="match status" value="1"/>
</dbReference>